<proteinExistence type="inferred from homology"/>
<accession>A0A892ZKV8</accession>
<keyword evidence="8" id="KW-1185">Reference proteome</keyword>
<evidence type="ECO:0000256" key="5">
    <source>
        <dbReference type="PIRNR" id="PIRNR005426"/>
    </source>
</evidence>
<dbReference type="RefSeq" id="WP_230340386.1">
    <property type="nucleotide sequence ID" value="NZ_CP069798.1"/>
</dbReference>
<evidence type="ECO:0000313" key="8">
    <source>
        <dbReference type="Proteomes" id="UP000653156"/>
    </source>
</evidence>
<evidence type="ECO:0000313" key="7">
    <source>
        <dbReference type="EMBL" id="QRQ83090.1"/>
    </source>
</evidence>
<dbReference type="Gene3D" id="3.40.109.10">
    <property type="entry name" value="NADH Oxidase"/>
    <property type="match status" value="1"/>
</dbReference>
<comment type="similarity">
    <text evidence="1 5">Belongs to the flavin oxidoreductase frp family.</text>
</comment>
<reference evidence="7" key="1">
    <citation type="submission" date="2021-02" db="EMBL/GenBank/DDBJ databases">
        <title>Neisseriaceae sp. 26B isolated from the cloaca of a Common Toad-headed Turtle (Mesoclemmys nasuta).</title>
        <authorList>
            <person name="Spergser J."/>
            <person name="Busse H.-J."/>
        </authorList>
    </citation>
    <scope>NUCLEOTIDE SEQUENCE</scope>
    <source>
        <strain evidence="7">26B</strain>
    </source>
</reference>
<dbReference type="PIRSF" id="PIRSF005426">
    <property type="entry name" value="Frp"/>
    <property type="match status" value="1"/>
</dbReference>
<protein>
    <submittedName>
        <fullName evidence="7">Nitroreductase family protein</fullName>
    </submittedName>
</protein>
<dbReference type="PANTHER" id="PTHR43425:SF2">
    <property type="entry name" value="OXYGEN-INSENSITIVE NADPH NITROREDUCTASE"/>
    <property type="match status" value="1"/>
</dbReference>
<organism evidence="7 8">
    <name type="scientific">Paralysiella testudinis</name>
    <dbReference type="NCBI Taxonomy" id="2809020"/>
    <lineage>
        <taxon>Bacteria</taxon>
        <taxon>Pseudomonadati</taxon>
        <taxon>Pseudomonadota</taxon>
        <taxon>Betaproteobacteria</taxon>
        <taxon>Neisseriales</taxon>
        <taxon>Neisseriaceae</taxon>
        <taxon>Paralysiella</taxon>
    </lineage>
</organism>
<dbReference type="PANTHER" id="PTHR43425">
    <property type="entry name" value="OXYGEN-INSENSITIVE NADPH NITROREDUCTASE"/>
    <property type="match status" value="1"/>
</dbReference>
<gene>
    <name evidence="7" type="ORF">JQU52_06960</name>
</gene>
<dbReference type="AlphaFoldDB" id="A0A892ZKV8"/>
<evidence type="ECO:0000259" key="6">
    <source>
        <dbReference type="Pfam" id="PF00881"/>
    </source>
</evidence>
<dbReference type="Pfam" id="PF00881">
    <property type="entry name" value="Nitroreductase"/>
    <property type="match status" value="1"/>
</dbReference>
<dbReference type="InterPro" id="IPR029479">
    <property type="entry name" value="Nitroreductase"/>
</dbReference>
<dbReference type="Proteomes" id="UP000653156">
    <property type="component" value="Chromosome"/>
</dbReference>
<dbReference type="EMBL" id="CP069798">
    <property type="protein sequence ID" value="QRQ83090.1"/>
    <property type="molecule type" value="Genomic_DNA"/>
</dbReference>
<dbReference type="KEGG" id="ptes:JQU52_06960"/>
<dbReference type="GO" id="GO:0016491">
    <property type="term" value="F:oxidoreductase activity"/>
    <property type="evidence" value="ECO:0007669"/>
    <property type="project" value="UniProtKB-UniRule"/>
</dbReference>
<evidence type="ECO:0000256" key="4">
    <source>
        <dbReference type="ARBA" id="ARBA00023002"/>
    </source>
</evidence>
<keyword evidence="3 5" id="KW-0288">FMN</keyword>
<evidence type="ECO:0000256" key="3">
    <source>
        <dbReference type="ARBA" id="ARBA00022643"/>
    </source>
</evidence>
<keyword evidence="2 5" id="KW-0285">Flavoprotein</keyword>
<dbReference type="InterPro" id="IPR000415">
    <property type="entry name" value="Nitroreductase-like"/>
</dbReference>
<dbReference type="SUPFAM" id="SSF55469">
    <property type="entry name" value="FMN-dependent nitroreductase-like"/>
    <property type="match status" value="1"/>
</dbReference>
<keyword evidence="4 5" id="KW-0560">Oxidoreductase</keyword>
<dbReference type="InterPro" id="IPR016446">
    <property type="entry name" value="Flavin_OxRdtase_Frp"/>
</dbReference>
<name>A0A892ZKV8_9NEIS</name>
<feature type="domain" description="Nitroreductase" evidence="6">
    <location>
        <begin position="9"/>
        <end position="164"/>
    </location>
</feature>
<keyword evidence="5" id="KW-0521">NADP</keyword>
<evidence type="ECO:0000256" key="1">
    <source>
        <dbReference type="ARBA" id="ARBA00008366"/>
    </source>
</evidence>
<evidence type="ECO:0000256" key="2">
    <source>
        <dbReference type="ARBA" id="ARBA00022630"/>
    </source>
</evidence>
<sequence length="253" mass="27710">MNPVIDLLSQHRSYRHFKNGHTLPEAEIQAILTAARQAPSWMNGQHYSIIRITDPALRAQIAAAQPGNPQIASCSEFWVFVADAHRAELASRAYAGSFAAAGTPDTLLTLSVDTAMAAQNTIVAAESLGYAICPIGGLRQIATQLVDWLALPPHTFPLFGLCIGVADIDMRLKPRLPQQAVVFENRYAPDAQLEADLASYEHTMTAFGEAREKLPYRQKFARYYSQTYVPANIALLKQQGLLTHPNGLPGDLD</sequence>